<dbReference type="GO" id="GO:0016798">
    <property type="term" value="F:hydrolase activity, acting on glycosyl bonds"/>
    <property type="evidence" value="ECO:0007669"/>
    <property type="project" value="UniProtKB-KW"/>
</dbReference>
<evidence type="ECO:0000256" key="2">
    <source>
        <dbReference type="ARBA" id="ARBA00022801"/>
    </source>
</evidence>
<keyword evidence="2 6" id="KW-0378">Hydrolase</keyword>
<dbReference type="PROSITE" id="PS00653">
    <property type="entry name" value="GLYCOSYL_HYDROL_F1_2"/>
    <property type="match status" value="1"/>
</dbReference>
<dbReference type="InterPro" id="IPR017853">
    <property type="entry name" value="GH"/>
</dbReference>
<organism evidence="7 8">
    <name type="scientific">Clostridium boliviensis</name>
    <dbReference type="NCBI Taxonomy" id="318465"/>
    <lineage>
        <taxon>Bacteria</taxon>
        <taxon>Bacillati</taxon>
        <taxon>Bacillota</taxon>
        <taxon>Clostridia</taxon>
        <taxon>Eubacteriales</taxon>
        <taxon>Clostridiaceae</taxon>
        <taxon>Clostridium</taxon>
    </lineage>
</organism>
<proteinExistence type="inferred from homology"/>
<dbReference type="InterPro" id="IPR033132">
    <property type="entry name" value="GH_1_N_CS"/>
</dbReference>
<name>A0ABU4GKB0_9CLOT</name>
<dbReference type="InterPro" id="IPR001360">
    <property type="entry name" value="Glyco_hydro_1"/>
</dbReference>
<dbReference type="InterPro" id="IPR018120">
    <property type="entry name" value="Glyco_hydro_1_AS"/>
</dbReference>
<comment type="caution">
    <text evidence="7">The sequence shown here is derived from an EMBL/GenBank/DDBJ whole genome shotgun (WGS) entry which is preliminary data.</text>
</comment>
<dbReference type="PANTHER" id="PTHR10353:SF122">
    <property type="entry name" value="6-PHOSPHO-BETA-GLUCOSIDASE ASCB-RELATED"/>
    <property type="match status" value="1"/>
</dbReference>
<dbReference type="EC" id="3.2.1.-" evidence="7"/>
<dbReference type="PANTHER" id="PTHR10353">
    <property type="entry name" value="GLYCOSYL HYDROLASE"/>
    <property type="match status" value="1"/>
</dbReference>
<dbReference type="RefSeq" id="WP_318062972.1">
    <property type="nucleotide sequence ID" value="NZ_JAWONS010000099.1"/>
</dbReference>
<dbReference type="Pfam" id="PF00232">
    <property type="entry name" value="Glyco_hydro_1"/>
    <property type="match status" value="1"/>
</dbReference>
<evidence type="ECO:0000313" key="8">
    <source>
        <dbReference type="Proteomes" id="UP001276854"/>
    </source>
</evidence>
<evidence type="ECO:0000313" key="7">
    <source>
        <dbReference type="EMBL" id="MDW2796707.1"/>
    </source>
</evidence>
<keyword evidence="8" id="KW-1185">Reference proteome</keyword>
<evidence type="ECO:0000256" key="6">
    <source>
        <dbReference type="RuleBase" id="RU004468"/>
    </source>
</evidence>
<feature type="active site" description="Nucleophile" evidence="4">
    <location>
        <position position="377"/>
    </location>
</feature>
<dbReference type="SUPFAM" id="SSF51445">
    <property type="entry name" value="(Trans)glycosidases"/>
    <property type="match status" value="1"/>
</dbReference>
<evidence type="ECO:0000256" key="4">
    <source>
        <dbReference type="PROSITE-ProRule" id="PRU10055"/>
    </source>
</evidence>
<comment type="similarity">
    <text evidence="1 5">Belongs to the glycosyl hydrolase 1 family.</text>
</comment>
<accession>A0ABU4GKB0</accession>
<gene>
    <name evidence="7" type="ORF">RZO55_03835</name>
</gene>
<reference evidence="7 8" key="1">
    <citation type="submission" date="2023-10" db="EMBL/GenBank/DDBJ databases">
        <title>A novel Glycoside Hydrolase 43-Like Enzyme from Clostrdium boliviensis is an Endo-xylanase, and a Candidate for Xylooligosaccharides Production from Different Xylan Substrates.</title>
        <authorList>
            <person name="Alvarez M.T."/>
            <person name="Rocabado-Villegas L.R."/>
            <person name="Salas-Veizaga D.M."/>
            <person name="Linares-Pasten J.A."/>
            <person name="Gudmundsdottir E.E."/>
            <person name="Hreggvidsson G.O."/>
            <person name="Adlercreutz P."/>
            <person name="Nordberg Karlsson E."/>
        </authorList>
    </citation>
    <scope>NUCLEOTIDE SEQUENCE [LARGE SCALE GENOMIC DNA]</scope>
    <source>
        <strain evidence="7 8">E-1</strain>
    </source>
</reference>
<keyword evidence="3 6" id="KW-0326">Glycosidase</keyword>
<dbReference type="Proteomes" id="UP001276854">
    <property type="component" value="Unassembled WGS sequence"/>
</dbReference>
<evidence type="ECO:0000256" key="5">
    <source>
        <dbReference type="RuleBase" id="RU003690"/>
    </source>
</evidence>
<evidence type="ECO:0000256" key="3">
    <source>
        <dbReference type="ARBA" id="ARBA00023295"/>
    </source>
</evidence>
<dbReference type="NCBIfam" id="NF007154">
    <property type="entry name" value="PRK09589.1"/>
    <property type="match status" value="1"/>
</dbReference>
<evidence type="ECO:0000256" key="1">
    <source>
        <dbReference type="ARBA" id="ARBA00010838"/>
    </source>
</evidence>
<dbReference type="Gene3D" id="3.20.20.80">
    <property type="entry name" value="Glycosidases"/>
    <property type="match status" value="1"/>
</dbReference>
<protein>
    <submittedName>
        <fullName evidence="7">Glycoside hydrolase family 1 protein</fullName>
        <ecNumber evidence="7">3.2.1.-</ecNumber>
    </submittedName>
</protein>
<dbReference type="PRINTS" id="PR00131">
    <property type="entry name" value="GLHYDRLASE1"/>
</dbReference>
<dbReference type="PROSITE" id="PS00572">
    <property type="entry name" value="GLYCOSYL_HYDROL_F1_1"/>
    <property type="match status" value="1"/>
</dbReference>
<sequence>MKLFPDNFLWGGAVAANQCEGAWKADGKKESICDHLTAGSLNKNRVFTSGIIEGESYPSHTAVDFYHCYKEDIALFAEMGFKVFRLSIAWSRIFPHGDDEIPNEEGLQFYDRVFDECRRYGIEPMVTLSHFEIPYHLVKAYKGFSDRRVTGFFERYVRCVMERYKDKVKYWLTFNEINFATMPMGNLEVLGIINREDDEVANPLDDRNLRFQALHHVFLASARAVAAAKEINPEFKVGCMLAHITMYPLTSRPEDMLLMQELDHLINDFCADVQIKGSYPGYVLRYLEKNQIDLTVEPEDEAVLRNGCVDFYSFSYYMSNCVTTEEGHATTLGNLLGGVKNPYLETSQWGWQIDPKGLRYTLNKIQDRYGIPIFIVENGLGAVDEPDDNGCIHDDYRINYLRQHITEMERAIEDKVDLIGYTVWSALDIVSSGTGEMKKRYGFIYVDKDDQGNGTMKRVRKKSFYWYKKVIQTNGGDLTDIEI</sequence>
<dbReference type="EMBL" id="JAWONS010000099">
    <property type="protein sequence ID" value="MDW2796707.1"/>
    <property type="molecule type" value="Genomic_DNA"/>
</dbReference>